<accession>A0A8H4AQ26</accession>
<organism evidence="2 3">
    <name type="scientific">Gigaspora margarita</name>
    <dbReference type="NCBI Taxonomy" id="4874"/>
    <lineage>
        <taxon>Eukaryota</taxon>
        <taxon>Fungi</taxon>
        <taxon>Fungi incertae sedis</taxon>
        <taxon>Mucoromycota</taxon>
        <taxon>Glomeromycotina</taxon>
        <taxon>Glomeromycetes</taxon>
        <taxon>Diversisporales</taxon>
        <taxon>Gigasporaceae</taxon>
        <taxon>Gigaspora</taxon>
    </lineage>
</organism>
<dbReference type="OrthoDB" id="10404885at2759"/>
<evidence type="ECO:0000313" key="2">
    <source>
        <dbReference type="EMBL" id="KAF0520948.1"/>
    </source>
</evidence>
<comment type="caution">
    <text evidence="2">The sequence shown here is derived from an EMBL/GenBank/DDBJ whole genome shotgun (WGS) entry which is preliminary data.</text>
</comment>
<dbReference type="Proteomes" id="UP000439903">
    <property type="component" value="Unassembled WGS sequence"/>
</dbReference>
<reference evidence="2 3" key="1">
    <citation type="journal article" date="2019" name="Environ. Microbiol.">
        <title>At the nexus of three kingdoms: the genome of the mycorrhizal fungus Gigaspora margarita provides insights into plant, endobacterial and fungal interactions.</title>
        <authorList>
            <person name="Venice F."/>
            <person name="Ghignone S."/>
            <person name="Salvioli di Fossalunga A."/>
            <person name="Amselem J."/>
            <person name="Novero M."/>
            <person name="Xianan X."/>
            <person name="Sedzielewska Toro K."/>
            <person name="Morin E."/>
            <person name="Lipzen A."/>
            <person name="Grigoriev I.V."/>
            <person name="Henrissat B."/>
            <person name="Martin F.M."/>
            <person name="Bonfante P."/>
        </authorList>
    </citation>
    <scope>NUCLEOTIDE SEQUENCE [LARGE SCALE GENOMIC DNA]</scope>
    <source>
        <strain evidence="2 3">BEG34</strain>
    </source>
</reference>
<keyword evidence="3" id="KW-1185">Reference proteome</keyword>
<evidence type="ECO:0000313" key="3">
    <source>
        <dbReference type="Proteomes" id="UP000439903"/>
    </source>
</evidence>
<evidence type="ECO:0008006" key="4">
    <source>
        <dbReference type="Google" id="ProtNLM"/>
    </source>
</evidence>
<dbReference type="AlphaFoldDB" id="A0A8H4AQ26"/>
<keyword evidence="1" id="KW-0732">Signal</keyword>
<evidence type="ECO:0000256" key="1">
    <source>
        <dbReference type="SAM" id="SignalP"/>
    </source>
</evidence>
<dbReference type="EMBL" id="WTPW01000341">
    <property type="protein sequence ID" value="KAF0520948.1"/>
    <property type="molecule type" value="Genomic_DNA"/>
</dbReference>
<protein>
    <recommendedName>
        <fullName evidence="4">MD-2-related lipid-recognition domain-containing protein</fullName>
    </recommendedName>
</protein>
<feature type="signal peptide" evidence="1">
    <location>
        <begin position="1"/>
        <end position="19"/>
    </location>
</feature>
<proteinExistence type="predicted"/>
<gene>
    <name evidence="2" type="ORF">F8M41_016008</name>
</gene>
<feature type="chain" id="PRO_5034125668" description="MD-2-related lipid-recognition domain-containing protein" evidence="1">
    <location>
        <begin position="20"/>
        <end position="152"/>
    </location>
</feature>
<sequence>MKNFIFAFILLALLLTVNAAPFQYNKKAITFQPCPYPGDFLNVKIGTNPPESEKSESFNVSGKLTKNDIIKNQTILEILYNTPDGTILGNDYVQTFNDSIKAGTQFTISALDVPTPKLPDIYLIGVNVGEKTNDPQNSLIYYACAYAFVSDF</sequence>
<name>A0A8H4AQ26_GIGMA</name>